<dbReference type="PANTHER" id="PTHR30061:SF50">
    <property type="entry name" value="MALTOSE_MALTODEXTRIN-BINDING PERIPLASMIC PROTEIN"/>
    <property type="match status" value="1"/>
</dbReference>
<protein>
    <submittedName>
        <fullName evidence="5">Extracellular solute-binding protein</fullName>
    </submittedName>
</protein>
<dbReference type="PROSITE" id="PS51257">
    <property type="entry name" value="PROKAR_LIPOPROTEIN"/>
    <property type="match status" value="1"/>
</dbReference>
<keyword evidence="3 4" id="KW-0732">Signal</keyword>
<dbReference type="AlphaFoldDB" id="A0A6P0F0W3"/>
<dbReference type="Pfam" id="PF13416">
    <property type="entry name" value="SBP_bac_8"/>
    <property type="match status" value="1"/>
</dbReference>
<feature type="signal peptide" evidence="4">
    <location>
        <begin position="1"/>
        <end position="21"/>
    </location>
</feature>
<reference evidence="6 8" key="2">
    <citation type="submission" date="2020-02" db="EMBL/GenBank/DDBJ databases">
        <title>The WGS of Modestobacter muralis DSM 100205.</title>
        <authorList>
            <person name="Jiang Z."/>
        </authorList>
    </citation>
    <scope>NUCLEOTIDE SEQUENCE [LARGE SCALE GENOMIC DNA]</scope>
    <source>
        <strain evidence="6 8">DSM 100205</strain>
    </source>
</reference>
<evidence type="ECO:0000313" key="8">
    <source>
        <dbReference type="Proteomes" id="UP000471152"/>
    </source>
</evidence>
<gene>
    <name evidence="6" type="ORF">G3R41_21275</name>
    <name evidence="5" type="ORF">GCU67_20560</name>
</gene>
<evidence type="ECO:0000313" key="5">
    <source>
        <dbReference type="EMBL" id="NEK96539.1"/>
    </source>
</evidence>
<dbReference type="PANTHER" id="PTHR30061">
    <property type="entry name" value="MALTOSE-BINDING PERIPLASMIC PROTEIN"/>
    <property type="match status" value="1"/>
</dbReference>
<dbReference type="SUPFAM" id="SSF53850">
    <property type="entry name" value="Periplasmic binding protein-like II"/>
    <property type="match status" value="1"/>
</dbReference>
<comment type="caution">
    <text evidence="5">The sequence shown here is derived from an EMBL/GenBank/DDBJ whole genome shotgun (WGS) entry which is preliminary data.</text>
</comment>
<dbReference type="GO" id="GO:0055052">
    <property type="term" value="C:ATP-binding cassette (ABC) transporter complex, substrate-binding subunit-containing"/>
    <property type="evidence" value="ECO:0007669"/>
    <property type="project" value="TreeGrafter"/>
</dbReference>
<proteinExistence type="inferred from homology"/>
<evidence type="ECO:0000256" key="1">
    <source>
        <dbReference type="ARBA" id="ARBA00008520"/>
    </source>
</evidence>
<evidence type="ECO:0000313" key="7">
    <source>
        <dbReference type="Proteomes" id="UP000468828"/>
    </source>
</evidence>
<dbReference type="Gene3D" id="3.40.190.10">
    <property type="entry name" value="Periplasmic binding protein-like II"/>
    <property type="match status" value="2"/>
</dbReference>
<keyword evidence="7" id="KW-1185">Reference proteome</keyword>
<dbReference type="EMBL" id="JAAGWH010000067">
    <property type="protein sequence ID" value="NEK96539.1"/>
    <property type="molecule type" value="Genomic_DNA"/>
</dbReference>
<evidence type="ECO:0000313" key="6">
    <source>
        <dbReference type="EMBL" id="NEN53439.1"/>
    </source>
</evidence>
<accession>A0A6P0F0W3</accession>
<dbReference type="GO" id="GO:0015768">
    <property type="term" value="P:maltose transport"/>
    <property type="evidence" value="ECO:0007669"/>
    <property type="project" value="TreeGrafter"/>
</dbReference>
<dbReference type="GO" id="GO:0042956">
    <property type="term" value="P:maltodextrin transmembrane transport"/>
    <property type="evidence" value="ECO:0007669"/>
    <property type="project" value="TreeGrafter"/>
</dbReference>
<comment type="similarity">
    <text evidence="1">Belongs to the bacterial solute-binding protein 1 family.</text>
</comment>
<keyword evidence="2" id="KW-0813">Transport</keyword>
<evidence type="ECO:0000256" key="3">
    <source>
        <dbReference type="ARBA" id="ARBA00022729"/>
    </source>
</evidence>
<reference evidence="5 7" key="1">
    <citation type="submission" date="2020-01" db="EMBL/GenBank/DDBJ databases">
        <title>the WGS Modestobacter muralis CPCC 204518.</title>
        <authorList>
            <person name="Jiang Z."/>
        </authorList>
    </citation>
    <scope>NUCLEOTIDE SEQUENCE [LARGE SCALE GENOMIC DNA]</scope>
    <source>
        <strain evidence="5 7">DSM 100205</strain>
    </source>
</reference>
<sequence length="429" mass="43834">MRTRGWKMAITAVALATTAAACGGGDSGGVSNGDASSESGGSASNASAGDLLIWTGTGPQGEAIQQIAEGFGEENGVNVEVELIPGTDLQANFITASQGNNAPDVVFGAHDWIGNLVQNGSIDPIQLPATVKDDLQPKAVEAMTYNGQVYGMPFTFNNLVLYRNTALAPDAPATVEDMVAAGKALQADGKVAEVVAWPVGQTGNPYFIQPLYTAGGGYLFGTGTDGGLDKADVGVAKPEAVASYQKIGALGEKGENVLKRSISTDNHTALFTEGKSAYMVSGPWDLPTVDKAGIEYQISAIPGFAGGAPATPFITVDGTYVASKGKNKTLAQEFVTNYWSRSDIQTSYQEKAQVVPASQGVLEAIRGSQPRVAQSVDIGAANGQIMPSFPFMAGVFDSLGKAEAAVVSGADPAATIAGAATAIQDVAGG</sequence>
<dbReference type="GO" id="GO:1901982">
    <property type="term" value="F:maltose binding"/>
    <property type="evidence" value="ECO:0007669"/>
    <property type="project" value="TreeGrafter"/>
</dbReference>
<feature type="chain" id="PRO_5036390826" evidence="4">
    <location>
        <begin position="22"/>
        <end position="429"/>
    </location>
</feature>
<dbReference type="InterPro" id="IPR006059">
    <property type="entry name" value="SBP"/>
</dbReference>
<organism evidence="5 7">
    <name type="scientific">Modestobacter muralis</name>
    <dbReference type="NCBI Taxonomy" id="1608614"/>
    <lineage>
        <taxon>Bacteria</taxon>
        <taxon>Bacillati</taxon>
        <taxon>Actinomycetota</taxon>
        <taxon>Actinomycetes</taxon>
        <taxon>Geodermatophilales</taxon>
        <taxon>Geodermatophilaceae</taxon>
        <taxon>Modestobacter</taxon>
    </lineage>
</organism>
<evidence type="ECO:0000256" key="2">
    <source>
        <dbReference type="ARBA" id="ARBA00022448"/>
    </source>
</evidence>
<dbReference type="EMBL" id="JAAGWB010000070">
    <property type="protein sequence ID" value="NEN53439.1"/>
    <property type="molecule type" value="Genomic_DNA"/>
</dbReference>
<name>A0A6P0F0W3_9ACTN</name>
<dbReference type="Proteomes" id="UP000471152">
    <property type="component" value="Unassembled WGS sequence"/>
</dbReference>
<dbReference type="Proteomes" id="UP000468828">
    <property type="component" value="Unassembled WGS sequence"/>
</dbReference>
<evidence type="ECO:0000256" key="4">
    <source>
        <dbReference type="SAM" id="SignalP"/>
    </source>
</evidence>